<gene>
    <name evidence="12" type="ORF">GCM10023231_42400</name>
</gene>
<evidence type="ECO:0000256" key="1">
    <source>
        <dbReference type="ARBA" id="ARBA00004571"/>
    </source>
</evidence>
<dbReference type="Gene3D" id="2.170.130.10">
    <property type="entry name" value="TonB-dependent receptor, plug domain"/>
    <property type="match status" value="1"/>
</dbReference>
<keyword evidence="4 8" id="KW-0812">Transmembrane</keyword>
<dbReference type="PROSITE" id="PS00018">
    <property type="entry name" value="EF_HAND_1"/>
    <property type="match status" value="1"/>
</dbReference>
<evidence type="ECO:0000256" key="4">
    <source>
        <dbReference type="ARBA" id="ARBA00022692"/>
    </source>
</evidence>
<evidence type="ECO:0000256" key="6">
    <source>
        <dbReference type="ARBA" id="ARBA00023136"/>
    </source>
</evidence>
<dbReference type="SUPFAM" id="SSF56935">
    <property type="entry name" value="Porins"/>
    <property type="match status" value="1"/>
</dbReference>
<dbReference type="InterPro" id="IPR023997">
    <property type="entry name" value="TonB-dep_OMP_SusC/RagA_CS"/>
</dbReference>
<dbReference type="Proteomes" id="UP001501411">
    <property type="component" value="Unassembled WGS sequence"/>
</dbReference>
<evidence type="ECO:0000256" key="3">
    <source>
        <dbReference type="ARBA" id="ARBA00022452"/>
    </source>
</evidence>
<dbReference type="EMBL" id="BAABIQ010000044">
    <property type="protein sequence ID" value="GAA4808641.1"/>
    <property type="molecule type" value="Genomic_DNA"/>
</dbReference>
<dbReference type="SUPFAM" id="SSF49464">
    <property type="entry name" value="Carboxypeptidase regulatory domain-like"/>
    <property type="match status" value="1"/>
</dbReference>
<organism evidence="12 13">
    <name type="scientific">Olivibacter ginsenosidimutans</name>
    <dbReference type="NCBI Taxonomy" id="1176537"/>
    <lineage>
        <taxon>Bacteria</taxon>
        <taxon>Pseudomonadati</taxon>
        <taxon>Bacteroidota</taxon>
        <taxon>Sphingobacteriia</taxon>
        <taxon>Sphingobacteriales</taxon>
        <taxon>Sphingobacteriaceae</taxon>
        <taxon>Olivibacter</taxon>
    </lineage>
</organism>
<keyword evidence="5 9" id="KW-0798">TonB box</keyword>
<dbReference type="InterPro" id="IPR039426">
    <property type="entry name" value="TonB-dep_rcpt-like"/>
</dbReference>
<evidence type="ECO:0000256" key="5">
    <source>
        <dbReference type="ARBA" id="ARBA00023077"/>
    </source>
</evidence>
<evidence type="ECO:0000313" key="13">
    <source>
        <dbReference type="Proteomes" id="UP001501411"/>
    </source>
</evidence>
<evidence type="ECO:0000256" key="2">
    <source>
        <dbReference type="ARBA" id="ARBA00022448"/>
    </source>
</evidence>
<comment type="caution">
    <text evidence="12">The sequence shown here is derived from an EMBL/GenBank/DDBJ whole genome shotgun (WGS) entry which is preliminary data.</text>
</comment>
<dbReference type="InterPro" id="IPR036942">
    <property type="entry name" value="Beta-barrel_TonB_sf"/>
</dbReference>
<accession>A0ABP9CI43</accession>
<comment type="subcellular location">
    <subcellularLocation>
        <location evidence="1 8">Cell outer membrane</location>
        <topology evidence="1 8">Multi-pass membrane protein</topology>
    </subcellularLocation>
</comment>
<dbReference type="InterPro" id="IPR008969">
    <property type="entry name" value="CarboxyPept-like_regulatory"/>
</dbReference>
<dbReference type="InterPro" id="IPR037066">
    <property type="entry name" value="Plug_dom_sf"/>
</dbReference>
<dbReference type="InterPro" id="IPR012910">
    <property type="entry name" value="Plug_dom"/>
</dbReference>
<protein>
    <submittedName>
        <fullName evidence="12">TonB-dependent receptor</fullName>
    </submittedName>
</protein>
<name>A0ABP9CI43_9SPHI</name>
<dbReference type="Pfam" id="PF00593">
    <property type="entry name" value="TonB_dep_Rec_b-barrel"/>
    <property type="match status" value="1"/>
</dbReference>
<keyword evidence="6 8" id="KW-0472">Membrane</keyword>
<dbReference type="Gene3D" id="2.40.170.20">
    <property type="entry name" value="TonB-dependent receptor, beta-barrel domain"/>
    <property type="match status" value="1"/>
</dbReference>
<evidence type="ECO:0000256" key="8">
    <source>
        <dbReference type="PROSITE-ProRule" id="PRU01360"/>
    </source>
</evidence>
<evidence type="ECO:0000256" key="9">
    <source>
        <dbReference type="RuleBase" id="RU003357"/>
    </source>
</evidence>
<dbReference type="InterPro" id="IPR018247">
    <property type="entry name" value="EF_Hand_1_Ca_BS"/>
</dbReference>
<comment type="similarity">
    <text evidence="8 9">Belongs to the TonB-dependent receptor family.</text>
</comment>
<sequence>MLLAHVTLLAQQRVIKGTVRDLGGILPGATIREKGVEKNVTSSDAKGQFQLTLRGTSNILVVKLLGFADNEVDVTGKHYVDVTMQPSNQGLDEVVVVGFGTTRKITNTGAVSTVSGAEIRNVPTANVQNTLMGRIPGFVAQQRSGQPGRDASDFFIRGVSSLNNEGNRPLIIVDDIEYSYDQLQQINVNEIESISILKDASTTAIYGIKGANGVLVVTTRRGSSGRPQVNLRLETGIQNPVRTPKFLNSYDAATLINEAYTNDGLPAKFSEADLELYKNGKDAYGHPDVNWYDAIFKSVASQTNANIDLSGGSDALRYFVSGGALTQGGLVRTFDDPFNEVNTNYFFRRYNFRSNLDLKATKTLQLRFDLSTRFADINQPQSLNAVGEIYDFSKITPFSAPFMNPNGSYAYAYSDFNPEALPTLNARLANGGYHRTKRTDYNALLQAKQELDVITKGLALTARVAYGGVEEYARNIFRGALPPSYHYDSLTGSYLLDPRGKYVLEPYAVTGSTDQYYRNLNIQGFLNYDRTFGDHQISSLLLFNQQSVSARADVPSNFRGTSLKLGYYFKERYLLDFNAAYNGTDRFDKNHRYGWFPAVGLGWVASKESFIKDRIPAIDLLKIRGSYGLVGSDITSGNHYLYNQTYYDSGGYVFGTGGTVVGTVAEGDLGNANVTWEKEWKRNIGLELNLFHQKLNLTIDYFYNTRFDQLTQRGSIPAILGVGFAPTNVAKTVNRGFDGVLGYRGKIGGVAVSSDLVFQVFQNKVLFQDEALPAFPWLARTGRPIGQSFGYAFDGFYTEADVARIYTADGVAPASERPPIPLYGLVPSGEGGIQAGDLKYKDLNGDGYIDDRDMGPIGKPNLPSTVLGLTLGANYKGFSVNVLFQGSFNYSFSVIGTGIEAFQSQFQPVHQQRWTPENADHAEFPRLTQNPTTVNSARAYMSDFWLIDAQYIRLKTVDLGYQFSGDKLPLGLNNLRLYLSAYNLLTWTNYNKYQQDPEISSNSTGDAYFNQRAVNLGIQIGF</sequence>
<keyword evidence="2 8" id="KW-0813">Transport</keyword>
<dbReference type="PROSITE" id="PS52016">
    <property type="entry name" value="TONB_DEPENDENT_REC_3"/>
    <property type="match status" value="1"/>
</dbReference>
<reference evidence="13" key="1">
    <citation type="journal article" date="2019" name="Int. J. Syst. Evol. Microbiol.">
        <title>The Global Catalogue of Microorganisms (GCM) 10K type strain sequencing project: providing services to taxonomists for standard genome sequencing and annotation.</title>
        <authorList>
            <consortium name="The Broad Institute Genomics Platform"/>
            <consortium name="The Broad Institute Genome Sequencing Center for Infectious Disease"/>
            <person name="Wu L."/>
            <person name="Ma J."/>
        </authorList>
    </citation>
    <scope>NUCLEOTIDE SEQUENCE [LARGE SCALE GENOMIC DNA]</scope>
    <source>
        <strain evidence="13">JCM 18200</strain>
    </source>
</reference>
<dbReference type="Pfam" id="PF07715">
    <property type="entry name" value="Plug"/>
    <property type="match status" value="1"/>
</dbReference>
<keyword evidence="13" id="KW-1185">Reference proteome</keyword>
<evidence type="ECO:0000259" key="10">
    <source>
        <dbReference type="Pfam" id="PF00593"/>
    </source>
</evidence>
<keyword evidence="12" id="KW-0675">Receptor</keyword>
<evidence type="ECO:0000256" key="7">
    <source>
        <dbReference type="ARBA" id="ARBA00023237"/>
    </source>
</evidence>
<dbReference type="InterPro" id="IPR023996">
    <property type="entry name" value="TonB-dep_OMP_SusC/RagA"/>
</dbReference>
<keyword evidence="3 8" id="KW-1134">Transmembrane beta strand</keyword>
<keyword evidence="7 8" id="KW-0998">Cell outer membrane</keyword>
<dbReference type="NCBIfam" id="TIGR04057">
    <property type="entry name" value="SusC_RagA_signa"/>
    <property type="match status" value="1"/>
</dbReference>
<dbReference type="InterPro" id="IPR000531">
    <property type="entry name" value="Beta-barrel_TonB"/>
</dbReference>
<evidence type="ECO:0000313" key="12">
    <source>
        <dbReference type="EMBL" id="GAA4808641.1"/>
    </source>
</evidence>
<evidence type="ECO:0000259" key="11">
    <source>
        <dbReference type="Pfam" id="PF07715"/>
    </source>
</evidence>
<dbReference type="Pfam" id="PF13715">
    <property type="entry name" value="CarbopepD_reg_2"/>
    <property type="match status" value="1"/>
</dbReference>
<feature type="domain" description="TonB-dependent receptor-like beta-barrel" evidence="10">
    <location>
        <begin position="409"/>
        <end position="984"/>
    </location>
</feature>
<feature type="domain" description="TonB-dependent receptor plug" evidence="11">
    <location>
        <begin position="105"/>
        <end position="214"/>
    </location>
</feature>
<proteinExistence type="inferred from homology"/>
<dbReference type="NCBIfam" id="TIGR04056">
    <property type="entry name" value="OMP_RagA_SusC"/>
    <property type="match status" value="1"/>
</dbReference>